<dbReference type="SUPFAM" id="SSF103473">
    <property type="entry name" value="MFS general substrate transporter"/>
    <property type="match status" value="2"/>
</dbReference>
<feature type="region of interest" description="Disordered" evidence="1">
    <location>
        <begin position="83"/>
        <end position="134"/>
    </location>
</feature>
<feature type="compositionally biased region" description="Basic and acidic residues" evidence="1">
    <location>
        <begin position="595"/>
        <end position="609"/>
    </location>
</feature>
<feature type="region of interest" description="Disordered" evidence="1">
    <location>
        <begin position="484"/>
        <end position="512"/>
    </location>
</feature>
<feature type="compositionally biased region" description="Low complexity" evidence="1">
    <location>
        <begin position="734"/>
        <end position="764"/>
    </location>
</feature>
<dbReference type="Proteomes" id="UP000030747">
    <property type="component" value="Unassembled WGS sequence"/>
</dbReference>
<feature type="compositionally biased region" description="Polar residues" evidence="1">
    <location>
        <begin position="822"/>
        <end position="832"/>
    </location>
</feature>
<feature type="transmembrane region" description="Helical" evidence="2">
    <location>
        <begin position="211"/>
        <end position="230"/>
    </location>
</feature>
<evidence type="ECO:0000256" key="2">
    <source>
        <dbReference type="SAM" id="Phobius"/>
    </source>
</evidence>
<feature type="compositionally biased region" description="Low complexity" evidence="1">
    <location>
        <begin position="105"/>
        <end position="122"/>
    </location>
</feature>
<feature type="transmembrane region" description="Helical" evidence="2">
    <location>
        <begin position="991"/>
        <end position="1011"/>
    </location>
</feature>
<feature type="transmembrane region" description="Helical" evidence="2">
    <location>
        <begin position="963"/>
        <end position="984"/>
    </location>
</feature>
<gene>
    <name evidence="3" type="ORF">ETH_00004590</name>
</gene>
<feature type="compositionally biased region" description="Polar residues" evidence="1">
    <location>
        <begin position="793"/>
        <end position="803"/>
    </location>
</feature>
<dbReference type="Gene3D" id="1.20.1250.20">
    <property type="entry name" value="MFS general substrate transporter like domains"/>
    <property type="match status" value="1"/>
</dbReference>
<feature type="region of interest" description="Disordered" evidence="1">
    <location>
        <begin position="689"/>
        <end position="806"/>
    </location>
</feature>
<feature type="transmembrane region" description="Helical" evidence="2">
    <location>
        <begin position="926"/>
        <end position="951"/>
    </location>
</feature>
<feature type="region of interest" description="Disordered" evidence="1">
    <location>
        <begin position="822"/>
        <end position="869"/>
    </location>
</feature>
<keyword evidence="2" id="KW-0812">Transmembrane</keyword>
<feature type="transmembrane region" description="Helical" evidence="2">
    <location>
        <begin position="180"/>
        <end position="202"/>
    </location>
</feature>
<dbReference type="EMBL" id="HG673746">
    <property type="protein sequence ID" value="CDJ36925.1"/>
    <property type="molecule type" value="Genomic_DNA"/>
</dbReference>
<feature type="compositionally biased region" description="Low complexity" evidence="1">
    <location>
        <begin position="410"/>
        <end position="422"/>
    </location>
</feature>
<feature type="transmembrane region" description="Helical" evidence="2">
    <location>
        <begin position="140"/>
        <end position="160"/>
    </location>
</feature>
<organism evidence="3 4">
    <name type="scientific">Eimeria tenella</name>
    <name type="common">Coccidian parasite</name>
    <dbReference type="NCBI Taxonomy" id="5802"/>
    <lineage>
        <taxon>Eukaryota</taxon>
        <taxon>Sar</taxon>
        <taxon>Alveolata</taxon>
        <taxon>Apicomplexa</taxon>
        <taxon>Conoidasida</taxon>
        <taxon>Coccidia</taxon>
        <taxon>Eucoccidiorida</taxon>
        <taxon>Eimeriorina</taxon>
        <taxon>Eimeriidae</taxon>
        <taxon>Eimeria</taxon>
    </lineage>
</organism>
<feature type="region of interest" description="Disordered" evidence="1">
    <location>
        <begin position="595"/>
        <end position="635"/>
    </location>
</feature>
<name>U6KFX0_EIMTE</name>
<dbReference type="AlphaFoldDB" id="U6KFX0"/>
<reference evidence="3" key="2">
    <citation type="submission" date="2013-10" db="EMBL/GenBank/DDBJ databases">
        <authorList>
            <person name="Aslett M."/>
        </authorList>
    </citation>
    <scope>NUCLEOTIDE SEQUENCE [LARGE SCALE GENOMIC DNA]</scope>
    <source>
        <strain evidence="3">Houghton</strain>
    </source>
</reference>
<accession>U6KFX0</accession>
<feature type="region of interest" description="Disordered" evidence="1">
    <location>
        <begin position="537"/>
        <end position="580"/>
    </location>
</feature>
<feature type="region of interest" description="Disordered" evidence="1">
    <location>
        <begin position="410"/>
        <end position="439"/>
    </location>
</feature>
<protein>
    <submittedName>
        <fullName evidence="3">Uncharacterized protein</fullName>
    </submittedName>
</protein>
<keyword evidence="4" id="KW-1185">Reference proteome</keyword>
<dbReference type="RefSeq" id="XP_013227763.1">
    <property type="nucleotide sequence ID" value="XM_013372309.1"/>
</dbReference>
<evidence type="ECO:0000313" key="4">
    <source>
        <dbReference type="Proteomes" id="UP000030747"/>
    </source>
</evidence>
<feature type="transmembrane region" description="Helical" evidence="2">
    <location>
        <begin position="236"/>
        <end position="255"/>
    </location>
</feature>
<dbReference type="VEuPathDB" id="ToxoDB:ETH2_0821300"/>
<dbReference type="GeneID" id="25250126"/>
<reference evidence="3" key="1">
    <citation type="submission" date="2013-10" db="EMBL/GenBank/DDBJ databases">
        <title>Genomic analysis of the causative agents of coccidiosis in chickens.</title>
        <authorList>
            <person name="Reid A.J."/>
            <person name="Blake D."/>
            <person name="Billington K."/>
            <person name="Browne H."/>
            <person name="Dunn M."/>
            <person name="Hung S."/>
            <person name="Kawahara F."/>
            <person name="Miranda-Saavedra D."/>
            <person name="Mourier T."/>
            <person name="Nagra H."/>
            <person name="Otto T.D."/>
            <person name="Rawlings N."/>
            <person name="Sanchez A."/>
            <person name="Sanders M."/>
            <person name="Subramaniam C."/>
            <person name="Tay Y."/>
            <person name="Dear P."/>
            <person name="Doerig C."/>
            <person name="Gruber A."/>
            <person name="Parkinson J."/>
            <person name="Shirley M."/>
            <person name="Wan K.L."/>
            <person name="Berriman M."/>
            <person name="Tomley F."/>
            <person name="Pain A."/>
        </authorList>
    </citation>
    <scope>NUCLEOTIDE SEQUENCE [LARGE SCALE GENOMIC DNA]</scope>
    <source>
        <strain evidence="3">Houghton</strain>
    </source>
</reference>
<proteinExistence type="predicted"/>
<dbReference type="VEuPathDB" id="ToxoDB:ETH_00004590"/>
<feature type="transmembrane region" description="Helical" evidence="2">
    <location>
        <begin position="262"/>
        <end position="282"/>
    </location>
</feature>
<dbReference type="InterPro" id="IPR036259">
    <property type="entry name" value="MFS_trans_sf"/>
</dbReference>
<feature type="compositionally biased region" description="Polar residues" evidence="1">
    <location>
        <begin position="610"/>
        <end position="635"/>
    </location>
</feature>
<dbReference type="OrthoDB" id="354941at2759"/>
<feature type="compositionally biased region" description="Low complexity" evidence="1">
    <location>
        <begin position="710"/>
        <end position="724"/>
    </location>
</feature>
<sequence>MPDESTCRYVALSDRITTEGTPATPAAAKQRAGATAAVTQGEPSRCSGRIGSDASSDISSISSLSDFCLTVEPNGIFSCSSNSGSPVHYGSRGSGDLGRRRHSHSSNSHCSSSSQRTRATSSLPQGRDDEGTERCSNSSWVSLLLLCLAGVGPHLFRHALSAAELLLLQLRSLQYSQEVHGTVLGCLDAGGLAAAPVAAVLYRSPEAAPRALFVATAAAWIAQLCVAAAFAENSLILAGAAAAAAGLGGGVVVVLQRAIAAFFFPTWTAAAMAAAVCGTTIAKLMGRLLPLAAETTAVYVNRSSSSKYVALSSSDQHYGEDGVETLALRLLLLILAALNGAPVIAAALLLAPFSKNRQQQQQQQQQRELMLQAATGSYVPPRLELVQADQTVISRPCRYAGRVAAAAESAAAAPETADRSAPGIGARAASSESGAKTLLPSEGAGALDAARQRQAREGLLQLWSSSCSLQSCVEPCTTACLEGADPQNLSKSSPRTTAAAAAAERTTKTPPDSKWALLNSHTTRDYAVPKAAGSMRALPQAAVHSAPSALHSSSDRSRSSNRHSSSEGLMQHKGAELPRADSQYVVHVLTVEKTQHDEQQQCQDEHNEEYSSTTGASQNDHQRCNGSPESRNNFVRSGATGAAASLADEASAVAPFPEGATSPSSSSCNPCSSSSSLCSSVCHSNHNKSGTGLVKTTELVPAKGRARNDSSCSSSGNGYSSCCSAPVRVSNELRSSNNSRKSVNSRSNNSSSSSGTTSNRTNSNAKRHSFASGDRSAAAAAAPVEEPARTESRSSQTSLSLPTKDSPAMQLLLRKFSTSHYCTDATEPSQGATLPEQLQQQGVKRQQEGQRRLGHNKQSIEKQSRPSTPMLAAVRRGDRLTSVPTNAAGAATRRRCAQRGCPRCCSGVRTTWRRLSCWTRGLSREFWALAAVHALLLAALHCFMAFASSIFFSVYQATALKAIFLGAVVTLTTVFLLPLVAIAVDRLGGSLPLLLGATLLVSLAFLGTISLQQQQHRNHEMQLHEHQPATPLQEHPNTVVPQQMFRAAVVSLPTPAAANLRSDISGAASVISGLGVGNLGRSSGNANEAQVAANCQSWGITTALLLGAAEAIMPPVLLAAIAHSVRHTPSALGVAFAIVEASKSVAVGSTISCFGFIVTRTGPTTVFTTPASCSPSIFLSFRFIYYGSLASSEFGRHISAATADVDKLEKAE</sequence>
<keyword evidence="2" id="KW-0472">Membrane</keyword>
<evidence type="ECO:0000313" key="3">
    <source>
        <dbReference type="EMBL" id="CDJ36925.1"/>
    </source>
</evidence>
<feature type="compositionally biased region" description="Low complexity" evidence="1">
    <location>
        <begin position="541"/>
        <end position="552"/>
    </location>
</feature>
<keyword evidence="2" id="KW-1133">Transmembrane helix</keyword>
<evidence type="ECO:0000256" key="1">
    <source>
        <dbReference type="SAM" id="MobiDB-lite"/>
    </source>
</evidence>